<keyword evidence="1" id="KW-1133">Transmembrane helix</keyword>
<protein>
    <submittedName>
        <fullName evidence="2">Uncharacterized protein</fullName>
    </submittedName>
</protein>
<proteinExistence type="predicted"/>
<reference evidence="2 3" key="1">
    <citation type="submission" date="2015-02" db="EMBL/GenBank/DDBJ databases">
        <title>Nostoc linckia genome annotation.</title>
        <authorList>
            <person name="Zhou Z."/>
        </authorList>
    </citation>
    <scope>NUCLEOTIDE SEQUENCE [LARGE SCALE GENOMIC DNA]</scope>
    <source>
        <strain evidence="3">z8</strain>
    </source>
</reference>
<feature type="transmembrane region" description="Helical" evidence="1">
    <location>
        <begin position="29"/>
        <end position="50"/>
    </location>
</feature>
<name>A0A9Q6EI58_NOSLI</name>
<evidence type="ECO:0000313" key="3">
    <source>
        <dbReference type="Proteomes" id="UP000222310"/>
    </source>
</evidence>
<feature type="transmembrane region" description="Helical" evidence="1">
    <location>
        <begin position="62"/>
        <end position="88"/>
    </location>
</feature>
<organism evidence="2 3">
    <name type="scientific">Nostoc linckia z8</name>
    <dbReference type="NCBI Taxonomy" id="1628746"/>
    <lineage>
        <taxon>Bacteria</taxon>
        <taxon>Bacillati</taxon>
        <taxon>Cyanobacteriota</taxon>
        <taxon>Cyanophyceae</taxon>
        <taxon>Nostocales</taxon>
        <taxon>Nostocaceae</taxon>
        <taxon>Nostoc</taxon>
    </lineage>
</organism>
<feature type="transmembrane region" description="Helical" evidence="1">
    <location>
        <begin position="6"/>
        <end position="22"/>
    </location>
</feature>
<accession>A0A9Q6EI58</accession>
<dbReference type="GeneID" id="57098653"/>
<evidence type="ECO:0000313" key="2">
    <source>
        <dbReference type="EMBL" id="PHJ95079.1"/>
    </source>
</evidence>
<comment type="caution">
    <text evidence="2">The sequence shown here is derived from an EMBL/GenBank/DDBJ whole genome shotgun (WGS) entry which is preliminary data.</text>
</comment>
<sequence>MKTNFLYWVCVGLQGFQLLGFLTQINKSLIGTSTPLTLIVIVCIAISGYLDYSKEINNQNKVNFFTLLAMHISLLISILLAIALGGYLGTK</sequence>
<dbReference type="EMBL" id="LAHD01000151">
    <property type="protein sequence ID" value="PHJ95079.1"/>
    <property type="molecule type" value="Genomic_DNA"/>
</dbReference>
<keyword evidence="1" id="KW-0472">Membrane</keyword>
<evidence type="ECO:0000256" key="1">
    <source>
        <dbReference type="SAM" id="Phobius"/>
    </source>
</evidence>
<gene>
    <name evidence="2" type="ORF">VF08_32710</name>
</gene>
<dbReference type="Proteomes" id="UP000222310">
    <property type="component" value="Unassembled WGS sequence"/>
</dbReference>
<keyword evidence="1" id="KW-0812">Transmembrane</keyword>
<dbReference type="AlphaFoldDB" id="A0A9Q6EI58"/>
<dbReference type="RefSeq" id="WP_099072046.1">
    <property type="nucleotide sequence ID" value="NZ_LAHD01000151.1"/>
</dbReference>